<dbReference type="GO" id="GO:0050515">
    <property type="term" value="F:4-(cytidine 5'-diphospho)-2-C-methyl-D-erythritol kinase activity"/>
    <property type="evidence" value="ECO:0007669"/>
    <property type="project" value="InterPro"/>
</dbReference>
<dbReference type="Gene3D" id="3.30.70.890">
    <property type="entry name" value="GHMP kinase, C-terminal domain"/>
    <property type="match status" value="1"/>
</dbReference>
<dbReference type="HAMAP" id="MF_00061">
    <property type="entry name" value="IspE"/>
    <property type="match status" value="1"/>
</dbReference>
<keyword evidence="2" id="KW-0547">Nucleotide-binding</keyword>
<proteinExistence type="inferred from homology"/>
<evidence type="ECO:0000256" key="1">
    <source>
        <dbReference type="ARBA" id="ARBA00022679"/>
    </source>
</evidence>
<dbReference type="PIRSF" id="PIRSF010376">
    <property type="entry name" value="IspE"/>
    <property type="match status" value="1"/>
</dbReference>
<dbReference type="GO" id="GO:0016114">
    <property type="term" value="P:terpenoid biosynthetic process"/>
    <property type="evidence" value="ECO:0007669"/>
    <property type="project" value="InterPro"/>
</dbReference>
<dbReference type="AlphaFoldDB" id="A0A381V2E0"/>
<protein>
    <recommendedName>
        <fullName evidence="5">GHMP kinase N-terminal domain-containing protein</fullName>
    </recommendedName>
</protein>
<dbReference type="Gene3D" id="3.30.230.10">
    <property type="match status" value="1"/>
</dbReference>
<dbReference type="EMBL" id="UINC01007680">
    <property type="protein sequence ID" value="SVA34566.1"/>
    <property type="molecule type" value="Genomic_DNA"/>
</dbReference>
<accession>A0A381V2E0</accession>
<dbReference type="InterPro" id="IPR014721">
    <property type="entry name" value="Ribsml_uS5_D2-typ_fold_subgr"/>
</dbReference>
<dbReference type="PANTHER" id="PTHR43527">
    <property type="entry name" value="4-DIPHOSPHOCYTIDYL-2-C-METHYL-D-ERYTHRITOL KINASE, CHLOROPLASTIC"/>
    <property type="match status" value="1"/>
</dbReference>
<name>A0A381V2E0_9ZZZZ</name>
<evidence type="ECO:0000256" key="3">
    <source>
        <dbReference type="ARBA" id="ARBA00022777"/>
    </source>
</evidence>
<reference evidence="6" key="1">
    <citation type="submission" date="2018-05" db="EMBL/GenBank/DDBJ databases">
        <authorList>
            <person name="Lanie J.A."/>
            <person name="Ng W.-L."/>
            <person name="Kazmierczak K.M."/>
            <person name="Andrzejewski T.M."/>
            <person name="Davidsen T.M."/>
            <person name="Wayne K.J."/>
            <person name="Tettelin H."/>
            <person name="Glass J.I."/>
            <person name="Rusch D."/>
            <person name="Podicherti R."/>
            <person name="Tsui H.-C.T."/>
            <person name="Winkler M.E."/>
        </authorList>
    </citation>
    <scope>NUCLEOTIDE SEQUENCE</scope>
</reference>
<evidence type="ECO:0000256" key="4">
    <source>
        <dbReference type="ARBA" id="ARBA00022840"/>
    </source>
</evidence>
<dbReference type="PANTHER" id="PTHR43527:SF2">
    <property type="entry name" value="4-DIPHOSPHOCYTIDYL-2-C-METHYL-D-ERYTHRITOL KINASE, CHLOROPLASTIC"/>
    <property type="match status" value="1"/>
</dbReference>
<evidence type="ECO:0000313" key="6">
    <source>
        <dbReference type="EMBL" id="SVA34566.1"/>
    </source>
</evidence>
<dbReference type="InterPro" id="IPR020568">
    <property type="entry name" value="Ribosomal_Su5_D2-typ_SF"/>
</dbReference>
<dbReference type="NCBIfam" id="TIGR00154">
    <property type="entry name" value="ispE"/>
    <property type="match status" value="1"/>
</dbReference>
<dbReference type="SUPFAM" id="SSF54211">
    <property type="entry name" value="Ribosomal protein S5 domain 2-like"/>
    <property type="match status" value="1"/>
</dbReference>
<keyword evidence="3" id="KW-0418">Kinase</keyword>
<organism evidence="6">
    <name type="scientific">marine metagenome</name>
    <dbReference type="NCBI Taxonomy" id="408172"/>
    <lineage>
        <taxon>unclassified sequences</taxon>
        <taxon>metagenomes</taxon>
        <taxon>ecological metagenomes</taxon>
    </lineage>
</organism>
<evidence type="ECO:0000259" key="5">
    <source>
        <dbReference type="Pfam" id="PF00288"/>
    </source>
</evidence>
<dbReference type="InterPro" id="IPR006204">
    <property type="entry name" value="GHMP_kinase_N_dom"/>
</dbReference>
<evidence type="ECO:0000256" key="2">
    <source>
        <dbReference type="ARBA" id="ARBA00022741"/>
    </source>
</evidence>
<dbReference type="InterPro" id="IPR004424">
    <property type="entry name" value="IspE"/>
</dbReference>
<keyword evidence="4" id="KW-0067">ATP-binding</keyword>
<dbReference type="GO" id="GO:0005524">
    <property type="term" value="F:ATP binding"/>
    <property type="evidence" value="ECO:0007669"/>
    <property type="project" value="UniProtKB-KW"/>
</dbReference>
<feature type="domain" description="GHMP kinase N-terminal" evidence="5">
    <location>
        <begin position="60"/>
        <end position="137"/>
    </location>
</feature>
<keyword evidence="1" id="KW-0808">Transferase</keyword>
<sequence>MSLKAPAKLNLHLQVVRKRKDNFHDIKSVFQLIDLYDELTFEKTSKNLELKEKTNSIKNNLVLSAATILKKVTNCDLGAKITLRKKIPVEGGLGGGSSDAATTLIALNKLWKTNLSKKQLSELALQLGSDVPFFIHGENSWAEGRGEILESITLPKKWFIIAVPKTKISTKLAFQSIDLGKCKKDQTITLKDFENGITKNSFLDWVRVNFPELEKIFLELQHIGNPRLTGTGSSMFLSFNNQEEALNKYSLFPEGILVKSIDHSPLMQLIE</sequence>
<gene>
    <name evidence="6" type="ORF">METZ01_LOCUS87420</name>
</gene>
<dbReference type="InterPro" id="IPR036554">
    <property type="entry name" value="GHMP_kinase_C_sf"/>
</dbReference>
<dbReference type="SUPFAM" id="SSF55060">
    <property type="entry name" value="GHMP Kinase, C-terminal domain"/>
    <property type="match status" value="1"/>
</dbReference>
<dbReference type="Pfam" id="PF00288">
    <property type="entry name" value="GHMP_kinases_N"/>
    <property type="match status" value="1"/>
</dbReference>